<accession>A0A0J6VIL3</accession>
<protein>
    <recommendedName>
        <fullName evidence="4">DNA repair protein RadA</fullName>
    </recommendedName>
</protein>
<evidence type="ECO:0008006" key="4">
    <source>
        <dbReference type="Google" id="ProtNLM"/>
    </source>
</evidence>
<evidence type="ECO:0000256" key="1">
    <source>
        <dbReference type="SAM" id="MobiDB-lite"/>
    </source>
</evidence>
<reference evidence="2 3" key="1">
    <citation type="journal article" date="2015" name="Genome Biol. Evol.">
        <title>Characterization of Three Mycobacterium spp. with Potential Use in Bioremediation by Genome Sequencing and Comparative Genomics.</title>
        <authorList>
            <person name="Das S."/>
            <person name="Pettersson B.M."/>
            <person name="Behra P.R."/>
            <person name="Ramesh M."/>
            <person name="Dasgupta S."/>
            <person name="Bhattacharya A."/>
            <person name="Kirsebom L.A."/>
        </authorList>
    </citation>
    <scope>NUCLEOTIDE SEQUENCE [LARGE SCALE GENOMIC DNA]</scope>
    <source>
        <strain evidence="2 3">DSM 43826</strain>
    </source>
</reference>
<dbReference type="InterPro" id="IPR027417">
    <property type="entry name" value="P-loop_NTPase"/>
</dbReference>
<dbReference type="Pfam" id="PF13481">
    <property type="entry name" value="AAA_25"/>
    <property type="match status" value="1"/>
</dbReference>
<dbReference type="RefSeq" id="WP_082169042.1">
    <property type="nucleotide sequence ID" value="NZ_JYNL01000064.1"/>
</dbReference>
<dbReference type="PATRIC" id="fig|37916.4.peg.4982"/>
<dbReference type="STRING" id="37916.MCHLDSM_04974"/>
<evidence type="ECO:0000313" key="3">
    <source>
        <dbReference type="Proteomes" id="UP000036513"/>
    </source>
</evidence>
<gene>
    <name evidence="2" type="ORF">MCHLDSM_04974</name>
</gene>
<dbReference type="Gene3D" id="3.40.50.300">
    <property type="entry name" value="P-loop containing nucleotide triphosphate hydrolases"/>
    <property type="match status" value="1"/>
</dbReference>
<sequence length="451" mass="48326">MSDTVSVWAERSARVEWASSIRPKKQVWLWEDRIPVSTASALAGRGGTGKTTYALHMIAQLSRGTLPGQYYGDPRPSLIWSGEDAWSTVIVPRAIAAGADLTKVGRLYIASEEAGQTSEAIPKLPLDTDRMCQAISDTGAVLVLLDPIASTMTGDLHREADVRQAVDALARVADKTGAVMMFVRHFGKGGGNASDKMSGSHAFRDAVRSLFLFAEDGDRVVVTQDKGNYAAKGDASFAFRLDSVSVPTDDGTAEVARVVDLGVSDTSVSDVINRTTDSGEHDDIAEWLHAFLANNAVKANEVYQAAHAAGYTVDQAKRAKKRLGIAAVRPVNPGPWFWQLPDDQGAESTEGAGSTEDTQESCSLLPVRSEAQERPEIGAGSTEQVSCSLHPSTALTPAPPTPLTTRRQELRGRRTIRFRGREVPRCLVCAKPVTAGQGDTHLGCLSKQETA</sequence>
<feature type="region of interest" description="Disordered" evidence="1">
    <location>
        <begin position="340"/>
        <end position="405"/>
    </location>
</feature>
<dbReference type="Proteomes" id="UP000036513">
    <property type="component" value="Unassembled WGS sequence"/>
</dbReference>
<name>A0A0J6VIL3_9MYCO</name>
<evidence type="ECO:0000313" key="2">
    <source>
        <dbReference type="EMBL" id="KMO70089.1"/>
    </source>
</evidence>
<organism evidence="2 3">
    <name type="scientific">Mycolicibacterium chlorophenolicum</name>
    <dbReference type="NCBI Taxonomy" id="37916"/>
    <lineage>
        <taxon>Bacteria</taxon>
        <taxon>Bacillati</taxon>
        <taxon>Actinomycetota</taxon>
        <taxon>Actinomycetes</taxon>
        <taxon>Mycobacteriales</taxon>
        <taxon>Mycobacteriaceae</taxon>
        <taxon>Mycolicibacterium</taxon>
    </lineage>
</organism>
<dbReference type="EMBL" id="JYNL01000064">
    <property type="protein sequence ID" value="KMO70089.1"/>
    <property type="molecule type" value="Genomic_DNA"/>
</dbReference>
<dbReference type="SUPFAM" id="SSF52540">
    <property type="entry name" value="P-loop containing nucleoside triphosphate hydrolases"/>
    <property type="match status" value="1"/>
</dbReference>
<feature type="compositionally biased region" description="Polar residues" evidence="1">
    <location>
        <begin position="351"/>
        <end position="362"/>
    </location>
</feature>
<comment type="caution">
    <text evidence="2">The sequence shown here is derived from an EMBL/GenBank/DDBJ whole genome shotgun (WGS) entry which is preliminary data.</text>
</comment>
<feature type="compositionally biased region" description="Polar residues" evidence="1">
    <location>
        <begin position="381"/>
        <end position="390"/>
    </location>
</feature>
<keyword evidence="3" id="KW-1185">Reference proteome</keyword>
<dbReference type="AlphaFoldDB" id="A0A0J6VIL3"/>
<proteinExistence type="predicted"/>